<dbReference type="InterPro" id="IPR001762">
    <property type="entry name" value="Disintegrin_dom"/>
</dbReference>
<dbReference type="PANTHER" id="PTHR11905:SF159">
    <property type="entry name" value="ADAM METALLOPROTEASE"/>
    <property type="match status" value="1"/>
</dbReference>
<comment type="caution">
    <text evidence="4">Lacks conserved residue(s) required for the propagation of feature annotation.</text>
</comment>
<keyword evidence="6" id="KW-1133">Transmembrane helix</keyword>
<feature type="binding site" evidence="4">
    <location>
        <position position="432"/>
    </location>
    <ligand>
        <name>Zn(2+)</name>
        <dbReference type="ChEBI" id="CHEBI:29105"/>
        <note>catalytic</note>
    </ligand>
</feature>
<dbReference type="Pfam" id="PF13688">
    <property type="entry name" value="Reprolysin_5"/>
    <property type="match status" value="1"/>
</dbReference>
<dbReference type="RefSeq" id="XP_016646016.1">
    <property type="nucleotide sequence ID" value="XM_016784461.1"/>
</dbReference>
<dbReference type="GO" id="GO:0046872">
    <property type="term" value="F:metal ion binding"/>
    <property type="evidence" value="ECO:0007669"/>
    <property type="project" value="UniProtKB-KW"/>
</dbReference>
<dbReference type="Pfam" id="PF00200">
    <property type="entry name" value="Disintegrin"/>
    <property type="match status" value="1"/>
</dbReference>
<evidence type="ECO:0000256" key="5">
    <source>
        <dbReference type="SAM" id="MobiDB-lite"/>
    </source>
</evidence>
<reference evidence="10 11" key="1">
    <citation type="journal article" date="2014" name="Genome Announc.">
        <title>Draft genome sequence of the pathogenic fungus Scedosporium apiospermum.</title>
        <authorList>
            <person name="Vandeputte P."/>
            <person name="Ghamrawi S."/>
            <person name="Rechenmann M."/>
            <person name="Iltis A."/>
            <person name="Giraud S."/>
            <person name="Fleury M."/>
            <person name="Thornton C."/>
            <person name="Delhaes L."/>
            <person name="Meyer W."/>
            <person name="Papon N."/>
            <person name="Bouchara J.P."/>
        </authorList>
    </citation>
    <scope>NUCLEOTIDE SEQUENCE [LARGE SCALE GENOMIC DNA]</scope>
    <source>
        <strain evidence="10 11">IHEM 14462</strain>
    </source>
</reference>
<dbReference type="KEGG" id="sapo:SAPIO_CDS1103"/>
<feature type="compositionally biased region" description="Low complexity" evidence="5">
    <location>
        <begin position="827"/>
        <end position="840"/>
    </location>
</feature>
<dbReference type="SUPFAM" id="SSF57552">
    <property type="entry name" value="Blood coagulation inhibitor (disintegrin)"/>
    <property type="match status" value="1"/>
</dbReference>
<organism evidence="10 11">
    <name type="scientific">Pseudallescheria apiosperma</name>
    <name type="common">Scedosporium apiospermum</name>
    <dbReference type="NCBI Taxonomy" id="563466"/>
    <lineage>
        <taxon>Eukaryota</taxon>
        <taxon>Fungi</taxon>
        <taxon>Dikarya</taxon>
        <taxon>Ascomycota</taxon>
        <taxon>Pezizomycotina</taxon>
        <taxon>Sordariomycetes</taxon>
        <taxon>Hypocreomycetidae</taxon>
        <taxon>Microascales</taxon>
        <taxon>Microascaceae</taxon>
        <taxon>Scedosporium</taxon>
    </lineage>
</organism>
<name>A0A084GFV5_PSEDA</name>
<evidence type="ECO:0000256" key="7">
    <source>
        <dbReference type="SAM" id="SignalP"/>
    </source>
</evidence>
<keyword evidence="4" id="KW-0479">Metal-binding</keyword>
<evidence type="ECO:0000256" key="6">
    <source>
        <dbReference type="SAM" id="Phobius"/>
    </source>
</evidence>
<keyword evidence="6" id="KW-0472">Membrane</keyword>
<dbReference type="InterPro" id="IPR001590">
    <property type="entry name" value="Peptidase_M12B"/>
</dbReference>
<feature type="binding site" evidence="4">
    <location>
        <position position="442"/>
    </location>
    <ligand>
        <name>Zn(2+)</name>
        <dbReference type="ChEBI" id="CHEBI:29105"/>
        <note>catalytic</note>
    </ligand>
</feature>
<keyword evidence="1" id="KW-1015">Disulfide bond</keyword>
<evidence type="ECO:0000256" key="3">
    <source>
        <dbReference type="ARBA" id="ARBA00074021"/>
    </source>
</evidence>
<gene>
    <name evidence="10" type="ORF">SAPIO_CDS1103</name>
</gene>
<dbReference type="AlphaFoldDB" id="A0A084GFV5"/>
<dbReference type="OrthoDB" id="5951731at2759"/>
<dbReference type="FunFam" id="4.10.70.10:FF:000003">
    <property type="entry name" value="Disintegrin and metalloproteinase domain-containing protein 17"/>
    <property type="match status" value="1"/>
</dbReference>
<keyword evidence="4" id="KW-0862">Zinc</keyword>
<dbReference type="SUPFAM" id="SSF55486">
    <property type="entry name" value="Metalloproteases ('zincins'), catalytic domain"/>
    <property type="match status" value="1"/>
</dbReference>
<protein>
    <recommendedName>
        <fullName evidence="3">Disintegrin and metalloproteinase domain-containing protein B</fullName>
    </recommendedName>
</protein>
<dbReference type="VEuPathDB" id="FungiDB:SAPIO_CDS1103"/>
<evidence type="ECO:0000313" key="11">
    <source>
        <dbReference type="Proteomes" id="UP000028545"/>
    </source>
</evidence>
<dbReference type="EMBL" id="JOWA01000044">
    <property type="protein sequence ID" value="KEZ46217.1"/>
    <property type="molecule type" value="Genomic_DNA"/>
</dbReference>
<feature type="active site" evidence="4">
    <location>
        <position position="433"/>
    </location>
</feature>
<dbReference type="GO" id="GO:0007229">
    <property type="term" value="P:integrin-mediated signaling pathway"/>
    <property type="evidence" value="ECO:0007669"/>
    <property type="project" value="UniProtKB-KW"/>
</dbReference>
<feature type="domain" description="Peptidase M12B" evidence="9">
    <location>
        <begin position="276"/>
        <end position="510"/>
    </location>
</feature>
<evidence type="ECO:0000256" key="2">
    <source>
        <dbReference type="ARBA" id="ARBA00056552"/>
    </source>
</evidence>
<dbReference type="PANTHER" id="PTHR11905">
    <property type="entry name" value="ADAM A DISINTEGRIN AND METALLOPROTEASE DOMAIN"/>
    <property type="match status" value="1"/>
</dbReference>
<evidence type="ECO:0000256" key="1">
    <source>
        <dbReference type="ARBA" id="ARBA00023157"/>
    </source>
</evidence>
<accession>A0A084GFV5</accession>
<feature type="transmembrane region" description="Helical" evidence="6">
    <location>
        <begin position="710"/>
        <end position="731"/>
    </location>
</feature>
<keyword evidence="10" id="KW-0401">Integrin</keyword>
<feature type="signal peptide" evidence="7">
    <location>
        <begin position="1"/>
        <end position="23"/>
    </location>
</feature>
<dbReference type="Gene3D" id="4.10.70.10">
    <property type="entry name" value="Disintegrin domain"/>
    <property type="match status" value="1"/>
</dbReference>
<dbReference type="CDD" id="cd04271">
    <property type="entry name" value="ZnMc_ADAM_fungal"/>
    <property type="match status" value="1"/>
</dbReference>
<dbReference type="PROSITE" id="PS50215">
    <property type="entry name" value="ADAM_MEPRO"/>
    <property type="match status" value="1"/>
</dbReference>
<dbReference type="InterPro" id="IPR024079">
    <property type="entry name" value="MetalloPept_cat_dom_sf"/>
</dbReference>
<keyword evidence="11" id="KW-1185">Reference proteome</keyword>
<feature type="chain" id="PRO_5001775791" description="Disintegrin and metalloproteinase domain-containing protein B" evidence="7">
    <location>
        <begin position="24"/>
        <end position="846"/>
    </location>
</feature>
<keyword evidence="6" id="KW-0812">Transmembrane</keyword>
<feature type="compositionally biased region" description="Low complexity" evidence="5">
    <location>
        <begin position="784"/>
        <end position="803"/>
    </location>
</feature>
<evidence type="ECO:0000259" key="8">
    <source>
        <dbReference type="PROSITE" id="PS50214"/>
    </source>
</evidence>
<dbReference type="HOGENOM" id="CLU_012383_1_0_1"/>
<feature type="region of interest" description="Disordered" evidence="5">
    <location>
        <begin position="762"/>
        <end position="846"/>
    </location>
</feature>
<dbReference type="Gene3D" id="3.40.390.10">
    <property type="entry name" value="Collagenase (Catalytic Domain)"/>
    <property type="match status" value="1"/>
</dbReference>
<comment type="caution">
    <text evidence="10">The sequence shown here is derived from an EMBL/GenBank/DDBJ whole genome shotgun (WGS) entry which is preliminary data.</text>
</comment>
<dbReference type="PROSITE" id="PS50214">
    <property type="entry name" value="DISINTEGRIN_2"/>
    <property type="match status" value="1"/>
</dbReference>
<sequence length="846" mass="91677">MILRRLVTAAFASVACLIQPIQADSTSRNPVTSIFTIQDPKIQSSSRQINSNSNFDILFTIPGERRIRLSLEPNHDVIPRDLQVTYLEADGSIRSVEPVERASHRVYRGDVFTKPLDDGSEWVKGGWARITLHRDGKTPIFEGAYRLHGDHHHIQTATNYLKLKHVEDPKPSAPTSTDYTSGDEYMVIWRDSDVLEYYQPHDELKKRELYGRVSCGSDDLTFNANYDLNSRATSDFGEMSTSSLFGRQVDTTPGNGGAGINLVDNIGSTAGCPKTRKVALLGVAADCNYRKQFSTEADVRTNIIQQINAASAVYENTFNITLGLQNITILNPDCPSTATEAVPWNVVCGDGVTITNRLSKFSEWRGRSQDTNAFWTLLTTCNTDNAVGLAWLGQVCQQGARANQGDGSDSNETISSTNVVVRTQTEWQVIAHEVGHTFGAVHDCTSASCQAGDAQMQRCCPLSQNSCDAKGQFIMNPSTGRGIEAFSPCSVGNVCAAISRQADRCLLNNKDIPVITGSQCGNGIVETGEDCDCGGEQGCAGNSCCDPKTCKYTQNSVCDPANEECCTDSCSFASSGTVCRPSTGLCDPEETCSGSSSACPSDQHKDDGSDCGEKGQGLTCASGQCTSRDQQCQAMMASFSNVTNVKACDRTECMIGCTSSLTAPNVCSVMNQWFLDGTPCSGGGKCQNGVCQGGSFFKEAAEYIRNHKDIFIPVISIVGALILIAIFWCCFQSFRRRNQARKFGRKGPPMMGLPSRDNNAWTNFAGAYAPRPRGPNDTNGSNNQSQRSIPRASQQPQPQQQPQTAGWMQSPPQGPPQIPSSPPPAYPAYQPYQQWGAPPGRSTRYA</sequence>
<keyword evidence="7" id="KW-0732">Signal</keyword>
<dbReference type="GeneID" id="27720175"/>
<comment type="function">
    <text evidence="2">Probable zinc protease.</text>
</comment>
<dbReference type="Proteomes" id="UP000028545">
    <property type="component" value="Unassembled WGS sequence"/>
</dbReference>
<evidence type="ECO:0000259" key="9">
    <source>
        <dbReference type="PROSITE" id="PS50215"/>
    </source>
</evidence>
<dbReference type="PROSITE" id="PS51257">
    <property type="entry name" value="PROKAR_LIPOPROTEIN"/>
    <property type="match status" value="1"/>
</dbReference>
<dbReference type="InterPro" id="IPR034028">
    <property type="entry name" value="ZnMc_ADAM_fungal"/>
</dbReference>
<feature type="domain" description="Disintegrin" evidence="8">
    <location>
        <begin position="517"/>
        <end position="607"/>
    </location>
</feature>
<dbReference type="GO" id="GO:0004222">
    <property type="term" value="F:metalloendopeptidase activity"/>
    <property type="evidence" value="ECO:0007669"/>
    <property type="project" value="InterPro"/>
</dbReference>
<dbReference type="GO" id="GO:0006508">
    <property type="term" value="P:proteolysis"/>
    <property type="evidence" value="ECO:0007669"/>
    <property type="project" value="InterPro"/>
</dbReference>
<feature type="binding site" evidence="4">
    <location>
        <position position="436"/>
    </location>
    <ligand>
        <name>Zn(2+)</name>
        <dbReference type="ChEBI" id="CHEBI:29105"/>
        <note>catalytic</note>
    </ligand>
</feature>
<evidence type="ECO:0000313" key="10">
    <source>
        <dbReference type="EMBL" id="KEZ46217.1"/>
    </source>
</evidence>
<feature type="compositionally biased region" description="Pro residues" evidence="5">
    <location>
        <begin position="812"/>
        <end position="826"/>
    </location>
</feature>
<proteinExistence type="predicted"/>
<evidence type="ECO:0000256" key="4">
    <source>
        <dbReference type="PROSITE-ProRule" id="PRU00276"/>
    </source>
</evidence>
<dbReference type="InterPro" id="IPR036436">
    <property type="entry name" value="Disintegrin_dom_sf"/>
</dbReference>
<dbReference type="SMART" id="SM00050">
    <property type="entry name" value="DISIN"/>
    <property type="match status" value="1"/>
</dbReference>
<dbReference type="OMA" id="YGLQQNF"/>